<feature type="domain" description="FAS1" evidence="13">
    <location>
        <begin position="23"/>
        <end position="170"/>
    </location>
</feature>
<evidence type="ECO:0000256" key="1">
    <source>
        <dbReference type="ARBA" id="ARBA00004609"/>
    </source>
</evidence>
<dbReference type="PANTHER" id="PTHR32382">
    <property type="entry name" value="FASCICLIN-LIKE ARABINOGALACTAN PROTEIN"/>
    <property type="match status" value="1"/>
</dbReference>
<comment type="subcellular location">
    <subcellularLocation>
        <location evidence="1">Cell membrane</location>
        <topology evidence="1">Lipid-anchor</topology>
        <topology evidence="1">GPI-anchor</topology>
    </subcellularLocation>
</comment>
<proteinExistence type="inferred from homology"/>
<dbReference type="GO" id="GO:0005886">
    <property type="term" value="C:plasma membrane"/>
    <property type="evidence" value="ECO:0007669"/>
    <property type="project" value="UniProtKB-SubCell"/>
</dbReference>
<name>A0A6A2X3W9_HIBSY</name>
<comment type="similarity">
    <text evidence="2">Belongs to the fasciclin-like AGP family.</text>
</comment>
<dbReference type="EMBL" id="VEPZ02001519">
    <property type="protein sequence ID" value="KAE8669753.1"/>
    <property type="molecule type" value="Genomic_DNA"/>
</dbReference>
<feature type="region of interest" description="Disordered" evidence="11">
    <location>
        <begin position="181"/>
        <end position="239"/>
    </location>
</feature>
<dbReference type="InterPro" id="IPR033254">
    <property type="entry name" value="Plant_FLA"/>
</dbReference>
<comment type="caution">
    <text evidence="14">The sequence shown here is derived from an EMBL/GenBank/DDBJ whole genome shotgun (WGS) entry which is preliminary data.</text>
</comment>
<evidence type="ECO:0000256" key="4">
    <source>
        <dbReference type="ARBA" id="ARBA00022622"/>
    </source>
</evidence>
<evidence type="ECO:0000256" key="11">
    <source>
        <dbReference type="SAM" id="MobiDB-lite"/>
    </source>
</evidence>
<evidence type="ECO:0000256" key="6">
    <source>
        <dbReference type="ARBA" id="ARBA00022974"/>
    </source>
</evidence>
<keyword evidence="8" id="KW-0325">Glycoprotein</keyword>
<dbReference type="InterPro" id="IPR000782">
    <property type="entry name" value="FAS1_domain"/>
</dbReference>
<dbReference type="Gene3D" id="2.30.180.10">
    <property type="entry name" value="FAS1 domain"/>
    <property type="match status" value="1"/>
</dbReference>
<keyword evidence="7" id="KW-0472">Membrane</keyword>
<dbReference type="FunFam" id="2.30.180.10:FF:000015">
    <property type="entry name" value="Fasciclin-like arabinogalactan protein 3"/>
    <property type="match status" value="1"/>
</dbReference>
<keyword evidence="4" id="KW-0336">GPI-anchor</keyword>
<evidence type="ECO:0000256" key="2">
    <source>
        <dbReference type="ARBA" id="ARBA00007843"/>
    </source>
</evidence>
<reference evidence="14" key="1">
    <citation type="submission" date="2019-09" db="EMBL/GenBank/DDBJ databases">
        <title>Draft genome information of white flower Hibiscus syriacus.</title>
        <authorList>
            <person name="Kim Y.-M."/>
        </authorList>
    </citation>
    <scope>NUCLEOTIDE SEQUENCE [LARGE SCALE GENOMIC DNA]</scope>
    <source>
        <strain evidence="14">YM2019G1</strain>
    </source>
</reference>
<organism evidence="14 15">
    <name type="scientific">Hibiscus syriacus</name>
    <name type="common">Rose of Sharon</name>
    <dbReference type="NCBI Taxonomy" id="106335"/>
    <lineage>
        <taxon>Eukaryota</taxon>
        <taxon>Viridiplantae</taxon>
        <taxon>Streptophyta</taxon>
        <taxon>Embryophyta</taxon>
        <taxon>Tracheophyta</taxon>
        <taxon>Spermatophyta</taxon>
        <taxon>Magnoliopsida</taxon>
        <taxon>eudicotyledons</taxon>
        <taxon>Gunneridae</taxon>
        <taxon>Pentapetalae</taxon>
        <taxon>rosids</taxon>
        <taxon>malvids</taxon>
        <taxon>Malvales</taxon>
        <taxon>Malvaceae</taxon>
        <taxon>Malvoideae</taxon>
        <taxon>Hibiscus</taxon>
    </lineage>
</organism>
<feature type="signal peptide" evidence="12">
    <location>
        <begin position="1"/>
        <end position="22"/>
    </location>
</feature>
<feature type="chain" id="PRO_5025460929" description="FAS1 domain-containing protein" evidence="12">
    <location>
        <begin position="23"/>
        <end position="266"/>
    </location>
</feature>
<keyword evidence="6" id="KW-0654">Proteoglycan</keyword>
<dbReference type="GO" id="GO:0098552">
    <property type="term" value="C:side of membrane"/>
    <property type="evidence" value="ECO:0007669"/>
    <property type="project" value="UniProtKB-KW"/>
</dbReference>
<evidence type="ECO:0000256" key="10">
    <source>
        <dbReference type="ARBA" id="ARBA00024686"/>
    </source>
</evidence>
<evidence type="ECO:0000256" key="12">
    <source>
        <dbReference type="SAM" id="SignalP"/>
    </source>
</evidence>
<gene>
    <name evidence="14" type="ORF">F3Y22_tig00112217pilonHSYRG00069</name>
</gene>
<evidence type="ECO:0000313" key="14">
    <source>
        <dbReference type="EMBL" id="KAE8669753.1"/>
    </source>
</evidence>
<evidence type="ECO:0000259" key="13">
    <source>
        <dbReference type="PROSITE" id="PS50213"/>
    </source>
</evidence>
<dbReference type="PANTHER" id="PTHR32382:SF87">
    <property type="entry name" value="FASCICLIN-LIKE ARABINOGALACTAN PROTEIN 14"/>
    <property type="match status" value="1"/>
</dbReference>
<protein>
    <recommendedName>
        <fullName evidence="13">FAS1 domain-containing protein</fullName>
    </recommendedName>
</protein>
<dbReference type="Proteomes" id="UP000436088">
    <property type="component" value="Unassembled WGS sequence"/>
</dbReference>
<comment type="function">
    <text evidence="10">May be a cell surface adhesion protein.</text>
</comment>
<keyword evidence="9" id="KW-0449">Lipoprotein</keyword>
<evidence type="ECO:0000256" key="9">
    <source>
        <dbReference type="ARBA" id="ARBA00023288"/>
    </source>
</evidence>
<dbReference type="PROSITE" id="PS50213">
    <property type="entry name" value="FAS1"/>
    <property type="match status" value="1"/>
</dbReference>
<keyword evidence="5 12" id="KW-0732">Signal</keyword>
<dbReference type="InterPro" id="IPR036378">
    <property type="entry name" value="FAS1_dom_sf"/>
</dbReference>
<evidence type="ECO:0000256" key="3">
    <source>
        <dbReference type="ARBA" id="ARBA00022475"/>
    </source>
</evidence>
<evidence type="ECO:0000256" key="7">
    <source>
        <dbReference type="ARBA" id="ARBA00023136"/>
    </source>
</evidence>
<keyword evidence="3" id="KW-1003">Cell membrane</keyword>
<feature type="compositionally biased region" description="Low complexity" evidence="11">
    <location>
        <begin position="218"/>
        <end position="232"/>
    </location>
</feature>
<dbReference type="AlphaFoldDB" id="A0A6A2X3W9"/>
<keyword evidence="15" id="KW-1185">Reference proteome</keyword>
<evidence type="ECO:0000256" key="8">
    <source>
        <dbReference type="ARBA" id="ARBA00023180"/>
    </source>
</evidence>
<evidence type="ECO:0000256" key="5">
    <source>
        <dbReference type="ARBA" id="ARBA00022729"/>
    </source>
</evidence>
<sequence length="266" mass="27998">MSSPADAFFFTFLSLLLASGAANLDIGKTLSGYSEFSDFVNMLNETGVADEINNKETVTVLAVANGNLGGLYGQTTETKKMVLSVHVVLDYYDETKLNKSHSKTAKILTTLYQETGKARSQVGFLNMTNTGNGTVIFSSSSPNSHLEAQLVKQVTSKPYDLSVLQIDNLIDVALVSSSPANAPAYAPPPRKVLAPAPTPSLDEVDNGKSPSPSKTKASEASPPDADADAPAGGDEKKSGASVPCGDYFLSTILMIFTCACLVLSMI</sequence>
<evidence type="ECO:0000313" key="15">
    <source>
        <dbReference type="Proteomes" id="UP000436088"/>
    </source>
</evidence>
<dbReference type="SUPFAM" id="SSF82153">
    <property type="entry name" value="FAS1 domain"/>
    <property type="match status" value="1"/>
</dbReference>
<dbReference type="OrthoDB" id="694090at2759"/>
<accession>A0A6A2X3W9</accession>